<evidence type="ECO:0000256" key="1">
    <source>
        <dbReference type="SAM" id="MobiDB-lite"/>
    </source>
</evidence>
<protein>
    <submittedName>
        <fullName evidence="2">Uncharacterized protein</fullName>
    </submittedName>
</protein>
<evidence type="ECO:0000313" key="2">
    <source>
        <dbReference type="EMBL" id="KAF0774734.1"/>
    </source>
</evidence>
<dbReference type="VEuPathDB" id="FungiDB:H257_13101"/>
<evidence type="ECO:0000313" key="3">
    <source>
        <dbReference type="Proteomes" id="UP000469452"/>
    </source>
</evidence>
<gene>
    <name evidence="2" type="ORF">AaE_001564</name>
</gene>
<organism evidence="2 3">
    <name type="scientific">Aphanomyces astaci</name>
    <name type="common">Crayfish plague agent</name>
    <dbReference type="NCBI Taxonomy" id="112090"/>
    <lineage>
        <taxon>Eukaryota</taxon>
        <taxon>Sar</taxon>
        <taxon>Stramenopiles</taxon>
        <taxon>Oomycota</taxon>
        <taxon>Saprolegniomycetes</taxon>
        <taxon>Saprolegniales</taxon>
        <taxon>Verrucalvaceae</taxon>
        <taxon>Aphanomyces</taxon>
    </lineage>
</organism>
<dbReference type="EMBL" id="VJMI01003232">
    <property type="protein sequence ID" value="KAF0774734.1"/>
    <property type="molecule type" value="Genomic_DNA"/>
</dbReference>
<sequence length="522" mass="57863">MIRKRTIVPVADPRSMSLGARILHFKIAPHELQAVLKREDARKLRHITDHGTNLVARNKQLAKPPSNQVERFEVERRRQEEAKARMQAHHRVMADVLAAGVNRWGARKQQAALLRARQHWARKTLLLVALGKITHKLHALYRVRCRAICGLVWAIAKQNVCMSGVGGAYLVQPATPGYKANPALLETQVASHLLKPRHARYVGDSKVLDEMGAQKSIAPSTAGGARDHHVHRRAAGSQVSSGMKNVFCILKYRHCIQVFQSMWRGWMSITDARVKLLLLFWAKLERKALDKGATSDDVSKLSLVHTVCVATSNDKIDYIDDHAFYHDMPGGQRAVSTPDKATLWLTIDTNTVATAGHTVGVADWHGGYSQAARALELVKASVAHRLKTSLVKDLLRKKRQEFLALRQEQKELCENQLELRRRRGVGMDARTVLALDNLRFEKSQFLMLQSISEADMLGAYEPTADQGSRNPGKTAGSERTGGYPASGRAIARTSLACVGYCLEVGAAGPPSLHCCSLLIIEI</sequence>
<feature type="region of interest" description="Disordered" evidence="1">
    <location>
        <begin position="461"/>
        <end position="484"/>
    </location>
</feature>
<reference evidence="2 3" key="1">
    <citation type="submission" date="2019-06" db="EMBL/GenBank/DDBJ databases">
        <title>Genomics analysis of Aphanomyces spp. identifies a new class of oomycete effector associated with host adaptation.</title>
        <authorList>
            <person name="Gaulin E."/>
        </authorList>
    </citation>
    <scope>NUCLEOTIDE SEQUENCE [LARGE SCALE GENOMIC DNA]</scope>
    <source>
        <strain evidence="2 3">E</strain>
    </source>
</reference>
<dbReference type="AlphaFoldDB" id="A0A6A5B1K0"/>
<dbReference type="Proteomes" id="UP000469452">
    <property type="component" value="Unassembled WGS sequence"/>
</dbReference>
<comment type="caution">
    <text evidence="2">The sequence shown here is derived from an EMBL/GenBank/DDBJ whole genome shotgun (WGS) entry which is preliminary data.</text>
</comment>
<accession>A0A6A5B1K0</accession>
<feature type="non-terminal residue" evidence="2">
    <location>
        <position position="522"/>
    </location>
</feature>
<name>A0A6A5B1K0_APHAT</name>
<proteinExistence type="predicted"/>